<evidence type="ECO:0000313" key="2">
    <source>
        <dbReference type="EMBL" id="STY71522.1"/>
    </source>
</evidence>
<dbReference type="PROSITE" id="PS51257">
    <property type="entry name" value="PROKAR_LIPOPROTEIN"/>
    <property type="match status" value="1"/>
</dbReference>
<feature type="transmembrane region" description="Helical" evidence="1">
    <location>
        <begin position="67"/>
        <end position="85"/>
    </location>
</feature>
<dbReference type="Proteomes" id="UP000255234">
    <property type="component" value="Unassembled WGS sequence"/>
</dbReference>
<evidence type="ECO:0008006" key="4">
    <source>
        <dbReference type="Google" id="ProtNLM"/>
    </source>
</evidence>
<feature type="transmembrane region" description="Helical" evidence="1">
    <location>
        <begin position="42"/>
        <end position="60"/>
    </location>
</feature>
<evidence type="ECO:0000256" key="1">
    <source>
        <dbReference type="SAM" id="Phobius"/>
    </source>
</evidence>
<protein>
    <recommendedName>
        <fullName evidence="4">Lipoprotein</fullName>
    </recommendedName>
</protein>
<keyword evidence="1" id="KW-1133">Transmembrane helix</keyword>
<organism evidence="2 3">
    <name type="scientific">Megamonas hypermegale</name>
    <dbReference type="NCBI Taxonomy" id="158847"/>
    <lineage>
        <taxon>Bacteria</taxon>
        <taxon>Bacillati</taxon>
        <taxon>Bacillota</taxon>
        <taxon>Negativicutes</taxon>
        <taxon>Selenomonadales</taxon>
        <taxon>Selenomonadaceae</taxon>
        <taxon>Megamonas</taxon>
    </lineage>
</organism>
<proteinExistence type="predicted"/>
<dbReference type="EMBL" id="UGPP01000001">
    <property type="protein sequence ID" value="STY71522.1"/>
    <property type="molecule type" value="Genomic_DNA"/>
</dbReference>
<evidence type="ECO:0000313" key="3">
    <source>
        <dbReference type="Proteomes" id="UP000255234"/>
    </source>
</evidence>
<keyword evidence="1" id="KW-0812">Transmembrane</keyword>
<gene>
    <name evidence="2" type="ORF">NCTC10571_01678</name>
</gene>
<reference evidence="2 3" key="1">
    <citation type="submission" date="2018-06" db="EMBL/GenBank/DDBJ databases">
        <authorList>
            <consortium name="Pathogen Informatics"/>
            <person name="Doyle S."/>
        </authorList>
    </citation>
    <scope>NUCLEOTIDE SEQUENCE [LARGE SCALE GENOMIC DNA]</scope>
    <source>
        <strain evidence="2 3">NCTC10571</strain>
    </source>
</reference>
<keyword evidence="1" id="KW-0472">Membrane</keyword>
<sequence length="117" mass="12107">MKTTRLILGIITIVLFVIIAFQSCAAGVVNSINQSNDVGGGAGLIVAFLSLIAGIVAVATRSSVGGAYTSAGFYLVSGIIGMTNSDVYKDLSIWSSLFIIFGIVFIIAGRKTSKNAQ</sequence>
<dbReference type="AlphaFoldDB" id="A0A378NT10"/>
<feature type="transmembrane region" description="Helical" evidence="1">
    <location>
        <begin position="91"/>
        <end position="109"/>
    </location>
</feature>
<dbReference type="RefSeq" id="WP_115151838.1">
    <property type="nucleotide sequence ID" value="NZ_UGPP01000001.1"/>
</dbReference>
<accession>A0A378NT10</accession>
<name>A0A378NT10_9FIRM</name>